<name>E8U7H4_DEIML</name>
<dbReference type="Pfam" id="PF12867">
    <property type="entry name" value="DinB_2"/>
    <property type="match status" value="1"/>
</dbReference>
<dbReference type="OrthoDB" id="9793216at2"/>
<dbReference type="STRING" id="709986.Deima_1363"/>
<accession>E8U7H4</accession>
<dbReference type="InterPro" id="IPR024775">
    <property type="entry name" value="DinB-like"/>
</dbReference>
<evidence type="ECO:0000313" key="3">
    <source>
        <dbReference type="Proteomes" id="UP000008635"/>
    </source>
</evidence>
<dbReference type="AlphaFoldDB" id="E8U7H4"/>
<dbReference type="InterPro" id="IPR034660">
    <property type="entry name" value="DinB/YfiT-like"/>
</dbReference>
<reference evidence="3" key="2">
    <citation type="submission" date="2011-01" db="EMBL/GenBank/DDBJ databases">
        <title>The complete genome of Deinococcus maricopensis DSM 21211.</title>
        <authorList>
            <consortium name="US DOE Joint Genome Institute (JGI-PGF)"/>
            <person name="Lucas S."/>
            <person name="Copeland A."/>
            <person name="Lapidus A."/>
            <person name="Goodwin L."/>
            <person name="Pitluck S."/>
            <person name="Kyrpides N."/>
            <person name="Mavromatis K."/>
            <person name="Pagani I."/>
            <person name="Ivanova N."/>
            <person name="Ovchinnikova G."/>
            <person name="Zeytun A."/>
            <person name="Detter J.C."/>
            <person name="Han C."/>
            <person name="Land M."/>
            <person name="Hauser L."/>
            <person name="Markowitz V."/>
            <person name="Cheng J.-F."/>
            <person name="Hugenholtz P."/>
            <person name="Woyke T."/>
            <person name="Wu D."/>
            <person name="Pukall R."/>
            <person name="Gehrich-Schroeter G."/>
            <person name="Brambilla E."/>
            <person name="Klenk H.-P."/>
            <person name="Eisen J.A."/>
        </authorList>
    </citation>
    <scope>NUCLEOTIDE SEQUENCE [LARGE SCALE GENOMIC DNA]</scope>
    <source>
        <strain evidence="3">DSM 21211 / LMG 22137 / NRRL B-23946 / LB-34</strain>
    </source>
</reference>
<protein>
    <recommendedName>
        <fullName evidence="1">DinB-like domain-containing protein</fullName>
    </recommendedName>
</protein>
<dbReference type="Proteomes" id="UP000008635">
    <property type="component" value="Chromosome"/>
</dbReference>
<evidence type="ECO:0000259" key="1">
    <source>
        <dbReference type="Pfam" id="PF12867"/>
    </source>
</evidence>
<feature type="domain" description="DinB-like" evidence="1">
    <location>
        <begin position="32"/>
        <end position="163"/>
    </location>
</feature>
<dbReference type="KEGG" id="dmr:Deima_1363"/>
<organism evidence="2 3">
    <name type="scientific">Deinococcus maricopensis (strain DSM 21211 / LMG 22137 / NRRL B-23946 / LB-34)</name>
    <dbReference type="NCBI Taxonomy" id="709986"/>
    <lineage>
        <taxon>Bacteria</taxon>
        <taxon>Thermotogati</taxon>
        <taxon>Deinococcota</taxon>
        <taxon>Deinococci</taxon>
        <taxon>Deinococcales</taxon>
        <taxon>Deinococcaceae</taxon>
        <taxon>Deinococcus</taxon>
    </lineage>
</organism>
<evidence type="ECO:0000313" key="2">
    <source>
        <dbReference type="EMBL" id="ADV67013.1"/>
    </source>
</evidence>
<dbReference type="SUPFAM" id="SSF109854">
    <property type="entry name" value="DinB/YfiT-like putative metalloenzymes"/>
    <property type="match status" value="1"/>
</dbReference>
<dbReference type="RefSeq" id="WP_013556518.1">
    <property type="nucleotide sequence ID" value="NC_014958.1"/>
</dbReference>
<dbReference type="EMBL" id="CP002454">
    <property type="protein sequence ID" value="ADV67013.1"/>
    <property type="molecule type" value="Genomic_DNA"/>
</dbReference>
<dbReference type="Gene3D" id="1.20.120.450">
    <property type="entry name" value="dinb family like domain"/>
    <property type="match status" value="1"/>
</dbReference>
<sequence length="173" mass="19383">MPHQRPQPHEYHPFYDTYVSLVGPDPVLHTLESSGVRTRALLGRVPDDQADHTYAPGKWTVRQVVRHVIDTERVFAARALRAARHDRTPLPGFDQDAWMNAADDAHVPLSALSEEFSAVRASTLALLRHLPPTGWDRAAHANGADVTVRALAYMIAGHELHHVRGLQERYGLR</sequence>
<gene>
    <name evidence="2" type="ordered locus">Deima_1363</name>
</gene>
<keyword evidence="3" id="KW-1185">Reference proteome</keyword>
<reference evidence="2 3" key="1">
    <citation type="journal article" date="2011" name="Stand. Genomic Sci.">
        <title>Complete genome sequence of Deinococcus maricopensis type strain (LB-34).</title>
        <authorList>
            <person name="Pukall R."/>
            <person name="Zeytun A."/>
            <person name="Lucas S."/>
            <person name="Lapidus A."/>
            <person name="Hammon N."/>
            <person name="Deshpande S."/>
            <person name="Nolan M."/>
            <person name="Cheng J.F."/>
            <person name="Pitluck S."/>
            <person name="Liolios K."/>
            <person name="Pagani I."/>
            <person name="Mikhailova N."/>
            <person name="Ivanova N."/>
            <person name="Mavromatis K."/>
            <person name="Pati A."/>
            <person name="Tapia R."/>
            <person name="Han C."/>
            <person name="Goodwin L."/>
            <person name="Chen A."/>
            <person name="Palaniappan K."/>
            <person name="Land M."/>
            <person name="Hauser L."/>
            <person name="Chang Y.J."/>
            <person name="Jeffries C.D."/>
            <person name="Brambilla E.M."/>
            <person name="Rohde M."/>
            <person name="Goker M."/>
            <person name="Detter J.C."/>
            <person name="Woyke T."/>
            <person name="Bristow J."/>
            <person name="Eisen J.A."/>
            <person name="Markowitz V."/>
            <person name="Hugenholtz P."/>
            <person name="Kyrpides N.C."/>
            <person name="Klenk H.P."/>
        </authorList>
    </citation>
    <scope>NUCLEOTIDE SEQUENCE [LARGE SCALE GENOMIC DNA]</scope>
    <source>
        <strain evidence="3">DSM 21211 / LMG 22137 / NRRL B-23946 / LB-34</strain>
    </source>
</reference>
<dbReference type="HOGENOM" id="CLU_105789_2_0_0"/>
<proteinExistence type="predicted"/>
<dbReference type="eggNOG" id="COG2318">
    <property type="taxonomic scope" value="Bacteria"/>
</dbReference>